<dbReference type="InterPro" id="IPR033116">
    <property type="entry name" value="TRYPSIN_SER"/>
</dbReference>
<evidence type="ECO:0000259" key="8">
    <source>
        <dbReference type="PROSITE" id="PS50240"/>
    </source>
</evidence>
<evidence type="ECO:0000313" key="9">
    <source>
        <dbReference type="Proteomes" id="UP000694941"/>
    </source>
</evidence>
<organism evidence="9 10">
    <name type="scientific">Limulus polyphemus</name>
    <name type="common">Atlantic horseshoe crab</name>
    <dbReference type="NCBI Taxonomy" id="6850"/>
    <lineage>
        <taxon>Eukaryota</taxon>
        <taxon>Metazoa</taxon>
        <taxon>Ecdysozoa</taxon>
        <taxon>Arthropoda</taxon>
        <taxon>Chelicerata</taxon>
        <taxon>Merostomata</taxon>
        <taxon>Xiphosura</taxon>
        <taxon>Limulidae</taxon>
        <taxon>Limulus</taxon>
    </lineage>
</organism>
<feature type="domain" description="Peptidase S1" evidence="8">
    <location>
        <begin position="1"/>
        <end position="192"/>
    </location>
</feature>
<proteinExistence type="predicted"/>
<dbReference type="Pfam" id="PF00089">
    <property type="entry name" value="Trypsin"/>
    <property type="match status" value="1"/>
</dbReference>
<name>A0ABM1BY80_LIMPO</name>
<dbReference type="InterPro" id="IPR009003">
    <property type="entry name" value="Peptidase_S1_PA"/>
</dbReference>
<dbReference type="Gene3D" id="2.40.10.10">
    <property type="entry name" value="Trypsin-like serine proteases"/>
    <property type="match status" value="1"/>
</dbReference>
<dbReference type="PROSITE" id="PS00135">
    <property type="entry name" value="TRYPSIN_SER"/>
    <property type="match status" value="1"/>
</dbReference>
<dbReference type="PANTHER" id="PTHR24264:SF65">
    <property type="entry name" value="SRCR DOMAIN-CONTAINING PROTEIN"/>
    <property type="match status" value="1"/>
</dbReference>
<keyword evidence="9" id="KW-1185">Reference proteome</keyword>
<sequence>MSDYKARIGQLNAYEGRLYDVEAIKVHEGYVKKHYYNDIAILRLKESVSYSDAVAPVCLPNHVLARRDLTGVSSTLLGYGDLSYGGPSTDVLQEVNGIPVVSSRDCNRTYTLFPRSPFNRGVTKQFICAGLTEGGKDACQGDSGGPLMIKENNGRWTVIGIVSFGYRCAEPNYPGIYTRVSYFMDWLEESINQLASKKTH</sequence>
<keyword evidence="2" id="KW-0964">Secreted</keyword>
<dbReference type="GeneID" id="106474798"/>
<keyword evidence="5" id="KW-0353">Hemolymph clotting</keyword>
<dbReference type="InterPro" id="IPR001314">
    <property type="entry name" value="Peptidase_S1A"/>
</dbReference>
<dbReference type="SUPFAM" id="SSF50494">
    <property type="entry name" value="Trypsin-like serine proteases"/>
    <property type="match status" value="1"/>
</dbReference>
<dbReference type="CDD" id="cd00190">
    <property type="entry name" value="Tryp_SPc"/>
    <property type="match status" value="1"/>
</dbReference>
<dbReference type="InterPro" id="IPR043504">
    <property type="entry name" value="Peptidase_S1_PA_chymotrypsin"/>
</dbReference>
<dbReference type="InterPro" id="IPR001254">
    <property type="entry name" value="Trypsin_dom"/>
</dbReference>
<evidence type="ECO:0000256" key="1">
    <source>
        <dbReference type="ARBA" id="ARBA00004613"/>
    </source>
</evidence>
<dbReference type="Proteomes" id="UP000694941">
    <property type="component" value="Unplaced"/>
</dbReference>
<dbReference type="SMART" id="SM00020">
    <property type="entry name" value="Tryp_SPc"/>
    <property type="match status" value="1"/>
</dbReference>
<dbReference type="RefSeq" id="XP_013790942.1">
    <property type="nucleotide sequence ID" value="XM_013935488.2"/>
</dbReference>
<gene>
    <name evidence="10" type="primary">LOC106474798</name>
</gene>
<dbReference type="PANTHER" id="PTHR24264">
    <property type="entry name" value="TRYPSIN-RELATED"/>
    <property type="match status" value="1"/>
</dbReference>
<keyword evidence="3" id="KW-0645">Protease</keyword>
<evidence type="ECO:0000256" key="2">
    <source>
        <dbReference type="ARBA" id="ARBA00022525"/>
    </source>
</evidence>
<evidence type="ECO:0000313" key="10">
    <source>
        <dbReference type="RefSeq" id="XP_013790942.1"/>
    </source>
</evidence>
<accession>A0ABM1BY80</accession>
<keyword evidence="6" id="KW-0720">Serine protease</keyword>
<evidence type="ECO:0000256" key="4">
    <source>
        <dbReference type="ARBA" id="ARBA00022801"/>
    </source>
</evidence>
<evidence type="ECO:0000256" key="5">
    <source>
        <dbReference type="ARBA" id="ARBA00022820"/>
    </source>
</evidence>
<evidence type="ECO:0000256" key="3">
    <source>
        <dbReference type="ARBA" id="ARBA00022670"/>
    </source>
</evidence>
<dbReference type="InterPro" id="IPR050127">
    <property type="entry name" value="Serine_Proteases_S1"/>
</dbReference>
<evidence type="ECO:0000256" key="6">
    <source>
        <dbReference type="ARBA" id="ARBA00022825"/>
    </source>
</evidence>
<comment type="subcellular location">
    <subcellularLocation>
        <location evidence="1">Secreted</location>
    </subcellularLocation>
</comment>
<dbReference type="PROSITE" id="PS50240">
    <property type="entry name" value="TRYPSIN_DOM"/>
    <property type="match status" value="1"/>
</dbReference>
<keyword evidence="4" id="KW-0378">Hydrolase</keyword>
<evidence type="ECO:0000256" key="7">
    <source>
        <dbReference type="ARBA" id="ARBA00023157"/>
    </source>
</evidence>
<reference evidence="10" key="1">
    <citation type="submission" date="2025-08" db="UniProtKB">
        <authorList>
            <consortium name="RefSeq"/>
        </authorList>
    </citation>
    <scope>IDENTIFICATION</scope>
    <source>
        <tissue evidence="10">Muscle</tissue>
    </source>
</reference>
<protein>
    <submittedName>
        <fullName evidence="10">Clotting factor B-like</fullName>
    </submittedName>
</protein>
<keyword evidence="7" id="KW-1015">Disulfide bond</keyword>
<dbReference type="PRINTS" id="PR00722">
    <property type="entry name" value="CHYMOTRYPSIN"/>
</dbReference>